<dbReference type="EC" id="3.6.4.13" evidence="2"/>
<feature type="compositionally biased region" description="Low complexity" evidence="13">
    <location>
        <begin position="300"/>
        <end position="313"/>
    </location>
</feature>
<dbReference type="GO" id="GO:0016787">
    <property type="term" value="F:hydrolase activity"/>
    <property type="evidence" value="ECO:0007669"/>
    <property type="project" value="UniProtKB-KW"/>
</dbReference>
<comment type="subcellular location">
    <subcellularLocation>
        <location evidence="1">Nucleus</location>
    </subcellularLocation>
</comment>
<evidence type="ECO:0000256" key="1">
    <source>
        <dbReference type="ARBA" id="ARBA00004123"/>
    </source>
</evidence>
<evidence type="ECO:0000259" key="15">
    <source>
        <dbReference type="PROSITE" id="PS51194"/>
    </source>
</evidence>
<comment type="similarity">
    <text evidence="11">Belongs to the DEAD box helicase family. DEAH subfamily. PRP16 sub-subfamily.</text>
</comment>
<gene>
    <name evidence="16" type="ORF">C2E20_7366</name>
</gene>
<dbReference type="Pfam" id="PF00271">
    <property type="entry name" value="Helicase_C"/>
    <property type="match status" value="1"/>
</dbReference>
<evidence type="ECO:0000256" key="3">
    <source>
        <dbReference type="ARBA" id="ARBA00022664"/>
    </source>
</evidence>
<dbReference type="InterPro" id="IPR001650">
    <property type="entry name" value="Helicase_C-like"/>
</dbReference>
<evidence type="ECO:0000256" key="4">
    <source>
        <dbReference type="ARBA" id="ARBA00022728"/>
    </source>
</evidence>
<evidence type="ECO:0000256" key="6">
    <source>
        <dbReference type="ARBA" id="ARBA00022801"/>
    </source>
</evidence>
<dbReference type="PANTHER" id="PTHR18934:SF91">
    <property type="entry name" value="PRE-MRNA-SPLICING FACTOR ATP-DEPENDENT RNA HELICASE PRP16"/>
    <property type="match status" value="1"/>
</dbReference>
<dbReference type="PANTHER" id="PTHR18934">
    <property type="entry name" value="ATP-DEPENDENT RNA HELICASE"/>
    <property type="match status" value="1"/>
</dbReference>
<dbReference type="PROSITE" id="PS51192">
    <property type="entry name" value="HELICASE_ATP_BIND_1"/>
    <property type="match status" value="1"/>
</dbReference>
<dbReference type="CDD" id="cd18791">
    <property type="entry name" value="SF2_C_RHA"/>
    <property type="match status" value="1"/>
</dbReference>
<feature type="compositionally biased region" description="Basic and acidic residues" evidence="13">
    <location>
        <begin position="122"/>
        <end position="208"/>
    </location>
</feature>
<feature type="compositionally biased region" description="Basic and acidic residues" evidence="13">
    <location>
        <begin position="101"/>
        <end position="110"/>
    </location>
</feature>
<keyword evidence="4" id="KW-0747">Spliceosome</keyword>
<keyword evidence="9" id="KW-0508">mRNA splicing</keyword>
<feature type="compositionally biased region" description="Low complexity" evidence="13">
    <location>
        <begin position="75"/>
        <end position="84"/>
    </location>
</feature>
<dbReference type="Pfam" id="PF04408">
    <property type="entry name" value="WHD_HA2"/>
    <property type="match status" value="1"/>
</dbReference>
<dbReference type="InterPro" id="IPR002464">
    <property type="entry name" value="DNA/RNA_helicase_DEAH_CS"/>
</dbReference>
<dbReference type="PROSITE" id="PS00690">
    <property type="entry name" value="DEAH_ATP_HELICASE"/>
    <property type="match status" value="1"/>
</dbReference>
<evidence type="ECO:0000256" key="11">
    <source>
        <dbReference type="ARBA" id="ARBA00038040"/>
    </source>
</evidence>
<keyword evidence="7 16" id="KW-0347">Helicase</keyword>
<comment type="catalytic activity">
    <reaction evidence="12">
        <text>ATP + H2O = ADP + phosphate + H(+)</text>
        <dbReference type="Rhea" id="RHEA:13065"/>
        <dbReference type="ChEBI" id="CHEBI:15377"/>
        <dbReference type="ChEBI" id="CHEBI:15378"/>
        <dbReference type="ChEBI" id="CHEBI:30616"/>
        <dbReference type="ChEBI" id="CHEBI:43474"/>
        <dbReference type="ChEBI" id="CHEBI:456216"/>
        <dbReference type="EC" id="3.6.4.13"/>
    </reaction>
</comment>
<dbReference type="Pfam" id="PF21010">
    <property type="entry name" value="HA2_C"/>
    <property type="match status" value="1"/>
</dbReference>
<dbReference type="Gene3D" id="3.40.50.300">
    <property type="entry name" value="P-loop containing nucleotide triphosphate hydrolases"/>
    <property type="match status" value="2"/>
</dbReference>
<dbReference type="InterPro" id="IPR027417">
    <property type="entry name" value="P-loop_NTPase"/>
</dbReference>
<dbReference type="GO" id="GO:0005681">
    <property type="term" value="C:spliceosomal complex"/>
    <property type="evidence" value="ECO:0007669"/>
    <property type="project" value="UniProtKB-KW"/>
</dbReference>
<feature type="domain" description="Helicase C-terminal" evidence="15">
    <location>
        <begin position="775"/>
        <end position="951"/>
    </location>
</feature>
<dbReference type="InterPro" id="IPR014001">
    <property type="entry name" value="Helicase_ATP-bd"/>
</dbReference>
<feature type="compositionally biased region" description="Basic and acidic residues" evidence="13">
    <location>
        <begin position="1241"/>
        <end position="1252"/>
    </location>
</feature>
<feature type="compositionally biased region" description="Basic and acidic residues" evidence="13">
    <location>
        <begin position="338"/>
        <end position="355"/>
    </location>
</feature>
<dbReference type="PROSITE" id="PS51194">
    <property type="entry name" value="HELICASE_CTER"/>
    <property type="match status" value="1"/>
</dbReference>
<dbReference type="OrthoDB" id="10253254at2759"/>
<evidence type="ECO:0000256" key="9">
    <source>
        <dbReference type="ARBA" id="ARBA00023187"/>
    </source>
</evidence>
<evidence type="ECO:0000313" key="16">
    <source>
        <dbReference type="EMBL" id="PSC69146.1"/>
    </source>
</evidence>
<proteinExistence type="inferred from homology"/>
<evidence type="ECO:0000256" key="8">
    <source>
        <dbReference type="ARBA" id="ARBA00022840"/>
    </source>
</evidence>
<dbReference type="AlphaFoldDB" id="A0A2P6V4X9"/>
<dbReference type="SMART" id="SM00847">
    <property type="entry name" value="HA2"/>
    <property type="match status" value="1"/>
</dbReference>
<dbReference type="CDD" id="cd17983">
    <property type="entry name" value="DEXHc_DHX38"/>
    <property type="match status" value="1"/>
</dbReference>
<feature type="compositionally biased region" description="Polar residues" evidence="13">
    <location>
        <begin position="1254"/>
        <end position="1263"/>
    </location>
</feature>
<accession>A0A2P6V4X9</accession>
<dbReference type="SMART" id="SM00490">
    <property type="entry name" value="HELICc"/>
    <property type="match status" value="1"/>
</dbReference>
<feature type="region of interest" description="Disordered" evidence="13">
    <location>
        <begin position="1"/>
        <end position="37"/>
    </location>
</feature>
<evidence type="ECO:0000256" key="7">
    <source>
        <dbReference type="ARBA" id="ARBA00022806"/>
    </source>
</evidence>
<evidence type="ECO:0000259" key="14">
    <source>
        <dbReference type="PROSITE" id="PS51192"/>
    </source>
</evidence>
<dbReference type="Pfam" id="PF00270">
    <property type="entry name" value="DEAD"/>
    <property type="match status" value="1"/>
</dbReference>
<evidence type="ECO:0000256" key="13">
    <source>
        <dbReference type="SAM" id="MobiDB-lite"/>
    </source>
</evidence>
<evidence type="ECO:0000256" key="12">
    <source>
        <dbReference type="ARBA" id="ARBA00047984"/>
    </source>
</evidence>
<dbReference type="Pfam" id="PF07717">
    <property type="entry name" value="OB_NTP_bind"/>
    <property type="match status" value="1"/>
</dbReference>
<feature type="region of interest" description="Disordered" evidence="13">
    <location>
        <begin position="1234"/>
        <end position="1272"/>
    </location>
</feature>
<dbReference type="GO" id="GO:0003724">
    <property type="term" value="F:RNA helicase activity"/>
    <property type="evidence" value="ECO:0007669"/>
    <property type="project" value="UniProtKB-EC"/>
</dbReference>
<keyword evidence="5" id="KW-0547">Nucleotide-binding</keyword>
<keyword evidence="3" id="KW-0507">mRNA processing</keyword>
<dbReference type="InterPro" id="IPR048333">
    <property type="entry name" value="HA2_WH"/>
</dbReference>
<protein>
    <recommendedName>
        <fullName evidence="2">RNA helicase</fullName>
        <ecNumber evidence="2">3.6.4.13</ecNumber>
    </recommendedName>
</protein>
<dbReference type="InterPro" id="IPR011709">
    <property type="entry name" value="DEAD-box_helicase_OB_fold"/>
</dbReference>
<keyword evidence="10" id="KW-0539">Nucleus</keyword>
<keyword evidence="17" id="KW-1185">Reference proteome</keyword>
<evidence type="ECO:0000256" key="5">
    <source>
        <dbReference type="ARBA" id="ARBA00022741"/>
    </source>
</evidence>
<dbReference type="SUPFAM" id="SSF52540">
    <property type="entry name" value="P-loop containing nucleoside triphosphate hydrolases"/>
    <property type="match status" value="1"/>
</dbReference>
<dbReference type="InterPro" id="IPR007502">
    <property type="entry name" value="Helicase-assoc_dom"/>
</dbReference>
<dbReference type="GO" id="GO:0005524">
    <property type="term" value="F:ATP binding"/>
    <property type="evidence" value="ECO:0007669"/>
    <property type="project" value="UniProtKB-KW"/>
</dbReference>
<organism evidence="16 17">
    <name type="scientific">Micractinium conductrix</name>
    <dbReference type="NCBI Taxonomy" id="554055"/>
    <lineage>
        <taxon>Eukaryota</taxon>
        <taxon>Viridiplantae</taxon>
        <taxon>Chlorophyta</taxon>
        <taxon>core chlorophytes</taxon>
        <taxon>Trebouxiophyceae</taxon>
        <taxon>Chlorellales</taxon>
        <taxon>Chlorellaceae</taxon>
        <taxon>Chlorella clade</taxon>
        <taxon>Micractinium</taxon>
    </lineage>
</organism>
<keyword evidence="8" id="KW-0067">ATP-binding</keyword>
<sequence>MADQPSDQGGGLQPPAGGLQVHAEKHHFKAPAPRQQGSLLGLDRLAAQKRVEQAKQGSVLGKRPLLSIGDDEEAAAAAAAADADGGAGPSDRDTAPGAAQRGERHYRGQRIETPSHPGGVSERARESAADRERRQREREREGVYASTGRDREGDRGRDDRYRDRRDERYGSGSRDRRDERHSDGSRDRRDDRGRDRRRDDRGRDDRGRGRSAWEATPSRREAADEWEMTPSRAGGSAPPSSRRPSSARDTPLAGGRSSWDAAAAAPELARAGGGGGNATGGYKPRSSVRFDVERSPALTPAWKSSSWAKAAPSKRGERRDVERSPDLAEGRGGAATEADVREREESERQLDRDWYDQEEGGFVADDTHNPFLGEEGDPLLKKREEQLQKRMQRRDGTMMTLAQSKRANELQKDMNAWEENRLMTSGVVRMKEQDLDFDNDSDVRVLLLVHDTKPPFLDGRFLFTKQKGPVLPLKDPTSDMAVIARQGSKLVKDVREKKESTKSRQRFWEMAGSKMGKITGLTEAEQAEGEAAAAAAQEEAGSDDDGDYKQASKFKDHLKKNEAISEFAKNKTIAEQRRFLPVYGVREEMLQVIRENQVVVVVGETGSGKTTQMTQYLHEDGYTTFGVVGCTQPRRVAAMSVAKRVSEEMGVELGSDVGYSIRFEDCTSKDTVIKYMTDGVLLRETLTEPDLDRYSAVIMDEAHERSLNTDVLFGILKKVVARRRDFRLIVTSATLDAEKFSNFFGSVPVFRIPGRTFPVDVMFSKTVQEDYVEAAVKQAVAVHLGHPPGDILIFMTGQEEIEATCFSLQERLDHLGEGVPPMLILPIYSQLPADLQAKIFDKAPDGARKCIVSTNIAETSLTVDGIIYVIDTGYVKMKVYNPKMGMDALQVYPESQAAANQRSGRAGRTGPGTCWRLFTEGAFRQEMLETSVPEIQRTNLANVVLLLKSLRVDNLLEFDFMDPPPQENIMNSMYQLWVLGALDNTGGLTAMGQKMVEFPLDPPLAKMLLVGAEMGCSNEVLTVVSMLSVPSVFFRPPDRAEESDAAREKFFVPESDHCTLLNVYQQWKTNGYRADWCSQHFLQHKGLKKAKEVRTQLLDIMQQHKVPMVSCGTDWDTVRKAICSAYFHHAAKFKGIGEYVNCRTAIPCHLHPTSALYGLGFTPDYIVYHELVFTTKEYMQCVTAVEPEWLAELGPMFFSIKETHTSRLEQRQKERSARSMMEVEMTKAQEDKAKLAAAAAAKEETLRQRERSSIAMTGSSRPGTGSRRKFGL</sequence>
<dbReference type="FunFam" id="3.40.50.300:FF:000615">
    <property type="entry name" value="pre-mRNA-splicing factor ATP-dependent RNA helicase DEAH7"/>
    <property type="match status" value="1"/>
</dbReference>
<feature type="region of interest" description="Disordered" evidence="13">
    <location>
        <begin position="72"/>
        <end position="377"/>
    </location>
</feature>
<dbReference type="EMBL" id="LHPF02000029">
    <property type="protein sequence ID" value="PSC69146.1"/>
    <property type="molecule type" value="Genomic_DNA"/>
</dbReference>
<dbReference type="Proteomes" id="UP000239649">
    <property type="component" value="Unassembled WGS sequence"/>
</dbReference>
<dbReference type="InterPro" id="IPR011545">
    <property type="entry name" value="DEAD/DEAH_box_helicase_dom"/>
</dbReference>
<evidence type="ECO:0000256" key="2">
    <source>
        <dbReference type="ARBA" id="ARBA00012552"/>
    </source>
</evidence>
<feature type="domain" description="Helicase ATP-binding" evidence="14">
    <location>
        <begin position="590"/>
        <end position="753"/>
    </location>
</feature>
<name>A0A2P6V4X9_9CHLO</name>
<dbReference type="GO" id="GO:0003723">
    <property type="term" value="F:RNA binding"/>
    <property type="evidence" value="ECO:0007669"/>
    <property type="project" value="TreeGrafter"/>
</dbReference>
<dbReference type="FunFam" id="1.20.120.1080:FF:000018">
    <property type="entry name" value="Pre-mRNA-splicing factor ATP-dependent RNA helicase prp16"/>
    <property type="match status" value="1"/>
</dbReference>
<keyword evidence="6" id="KW-0378">Hydrolase</keyword>
<dbReference type="FunFam" id="3.40.50.300:FF:000007">
    <property type="entry name" value="Pre-mRNA-splicing factor ATP-dependent RNA helicase"/>
    <property type="match status" value="1"/>
</dbReference>
<evidence type="ECO:0000256" key="10">
    <source>
        <dbReference type="ARBA" id="ARBA00023242"/>
    </source>
</evidence>
<reference evidence="16 17" key="1">
    <citation type="journal article" date="2018" name="Plant J.">
        <title>Genome sequences of Chlorella sorokiniana UTEX 1602 and Micractinium conductrix SAG 241.80: implications to maltose excretion by a green alga.</title>
        <authorList>
            <person name="Arriola M.B."/>
            <person name="Velmurugan N."/>
            <person name="Zhang Y."/>
            <person name="Plunkett M.H."/>
            <person name="Hondzo H."/>
            <person name="Barney B.M."/>
        </authorList>
    </citation>
    <scope>NUCLEOTIDE SEQUENCE [LARGE SCALE GENOMIC DNA]</scope>
    <source>
        <strain evidence="16 17">SAG 241.80</strain>
    </source>
</reference>
<dbReference type="GO" id="GO:0000398">
    <property type="term" value="P:mRNA splicing, via spliceosome"/>
    <property type="evidence" value="ECO:0007669"/>
    <property type="project" value="UniProtKB-ARBA"/>
</dbReference>
<feature type="compositionally biased region" description="Basic and acidic residues" evidence="13">
    <location>
        <begin position="314"/>
        <end position="329"/>
    </location>
</feature>
<dbReference type="SMART" id="SM00487">
    <property type="entry name" value="DEXDc"/>
    <property type="match status" value="1"/>
</dbReference>
<dbReference type="STRING" id="554055.A0A2P6V4X9"/>
<evidence type="ECO:0000313" key="17">
    <source>
        <dbReference type="Proteomes" id="UP000239649"/>
    </source>
</evidence>
<dbReference type="Gene3D" id="1.20.120.1080">
    <property type="match status" value="1"/>
</dbReference>
<comment type="caution">
    <text evidence="16">The sequence shown here is derived from an EMBL/GenBank/DDBJ whole genome shotgun (WGS) entry which is preliminary data.</text>
</comment>
<feature type="compositionally biased region" description="Low complexity" evidence="13">
    <location>
        <begin position="230"/>
        <end position="270"/>
    </location>
</feature>